<dbReference type="RefSeq" id="WP_014126863.1">
    <property type="nucleotide sequence ID" value="NC_016070.1"/>
</dbReference>
<evidence type="ECO:0000313" key="4">
    <source>
        <dbReference type="Proteomes" id="UP000002654"/>
    </source>
</evidence>
<proteinExistence type="predicted"/>
<dbReference type="InterPro" id="IPR020084">
    <property type="entry name" value="NUDIX_hydrolase_CS"/>
</dbReference>
<evidence type="ECO:0000256" key="1">
    <source>
        <dbReference type="ARBA" id="ARBA00022801"/>
    </source>
</evidence>
<evidence type="ECO:0000259" key="2">
    <source>
        <dbReference type="PROSITE" id="PS51462"/>
    </source>
</evidence>
<dbReference type="PROSITE" id="PS51462">
    <property type="entry name" value="NUDIX"/>
    <property type="match status" value="1"/>
</dbReference>
<dbReference type="InterPro" id="IPR015797">
    <property type="entry name" value="NUDIX_hydrolase-like_dom_sf"/>
</dbReference>
<keyword evidence="1 3" id="KW-0378">Hydrolase</keyword>
<dbReference type="HOGENOM" id="CLU_037162_20_2_2"/>
<accession>G4RPW2</accession>
<organism evidence="3 4">
    <name type="scientific">Thermoproteus tenax (strain ATCC 35583 / DSM 2078 / JCM 9277 / NBRC 100435 / Kra 1)</name>
    <dbReference type="NCBI Taxonomy" id="768679"/>
    <lineage>
        <taxon>Archaea</taxon>
        <taxon>Thermoproteota</taxon>
        <taxon>Thermoprotei</taxon>
        <taxon>Thermoproteales</taxon>
        <taxon>Thermoproteaceae</taxon>
        <taxon>Thermoproteus</taxon>
    </lineage>
</organism>
<dbReference type="eggNOG" id="arCOG01075">
    <property type="taxonomic scope" value="Archaea"/>
</dbReference>
<dbReference type="KEGG" id="ttn:TTX_0957"/>
<dbReference type="Gene3D" id="3.90.79.10">
    <property type="entry name" value="Nucleoside Triphosphate Pyrophosphohydrolase"/>
    <property type="match status" value="1"/>
</dbReference>
<dbReference type="InterPro" id="IPR020476">
    <property type="entry name" value="Nudix_hydrolase"/>
</dbReference>
<gene>
    <name evidence="3" type="ordered locus">TTX_0957</name>
</gene>
<dbReference type="PANTHER" id="PTHR43736:SF1">
    <property type="entry name" value="DIHYDRONEOPTERIN TRIPHOSPHATE DIPHOSPHATASE"/>
    <property type="match status" value="1"/>
</dbReference>
<dbReference type="CDD" id="cd04673">
    <property type="entry name" value="NUDIX_ADPRase"/>
    <property type="match status" value="1"/>
</dbReference>
<evidence type="ECO:0000313" key="3">
    <source>
        <dbReference type="EMBL" id="CCC81607.1"/>
    </source>
</evidence>
<dbReference type="AlphaFoldDB" id="G4RPW2"/>
<keyword evidence="4" id="KW-1185">Reference proteome</keyword>
<dbReference type="PROSITE" id="PS00893">
    <property type="entry name" value="NUDIX_BOX"/>
    <property type="match status" value="1"/>
</dbReference>
<dbReference type="OrthoDB" id="40462at2157"/>
<dbReference type="PATRIC" id="fig|768679.9.peg.967"/>
<dbReference type="Proteomes" id="UP000002654">
    <property type="component" value="Chromosome"/>
</dbReference>
<name>G4RPW2_THETK</name>
<dbReference type="SUPFAM" id="SSF55811">
    <property type="entry name" value="Nudix"/>
    <property type="match status" value="1"/>
</dbReference>
<sequence length="146" mass="16036">MSREYPTYPLVGVGAVVIRDGSILLIRRGAPPNKGKWSVPGGLVEVGESLETAVIRELHEEVGLRGTVIGLVGVYEYIEKVDNRVKYHYIILDYLVDAEGTPMPGSDAEEARFVDLHSATSLDLTESTRKLIDELLASGTKPLRRC</sequence>
<dbReference type="Pfam" id="PF00293">
    <property type="entry name" value="NUDIX"/>
    <property type="match status" value="1"/>
</dbReference>
<dbReference type="GO" id="GO:0016787">
    <property type="term" value="F:hydrolase activity"/>
    <property type="evidence" value="ECO:0007669"/>
    <property type="project" value="UniProtKB-KW"/>
</dbReference>
<reference evidence="3 4" key="1">
    <citation type="journal article" date="2011" name="PLoS ONE">
        <title>The complete genome sequence of Thermoproteus tenax: a physiologically versatile member of the Crenarchaeota.</title>
        <authorList>
            <person name="Siebers B."/>
            <person name="Zaparty M."/>
            <person name="Raddatz G."/>
            <person name="Tjaden B."/>
            <person name="Albers S.V."/>
            <person name="Bell S.D."/>
            <person name="Blombach F."/>
            <person name="Kletzin A."/>
            <person name="Kyrpides N."/>
            <person name="Lanz C."/>
            <person name="Plagens A."/>
            <person name="Rampp M."/>
            <person name="Rosinus A."/>
            <person name="von Jan M."/>
            <person name="Makarova K.S."/>
            <person name="Klenk H.P."/>
            <person name="Schuster S.C."/>
            <person name="Hensel R."/>
        </authorList>
    </citation>
    <scope>NUCLEOTIDE SEQUENCE [LARGE SCALE GENOMIC DNA]</scope>
    <source>
        <strain evidence="4">ATCC 35583 / DSM 2078 / JCM 9277 / NBRC 100435 / Kra 1</strain>
    </source>
</reference>
<dbReference type="GeneID" id="11261849"/>
<dbReference type="InterPro" id="IPR000086">
    <property type="entry name" value="NUDIX_hydrolase_dom"/>
</dbReference>
<feature type="domain" description="Nudix hydrolase" evidence="2">
    <location>
        <begin position="8"/>
        <end position="137"/>
    </location>
</feature>
<dbReference type="PaxDb" id="768679-TTX_0957"/>
<dbReference type="PANTHER" id="PTHR43736">
    <property type="entry name" value="ADP-RIBOSE PYROPHOSPHATASE"/>
    <property type="match status" value="1"/>
</dbReference>
<dbReference type="STRING" id="768679.TTX_0957"/>
<dbReference type="EMBL" id="FN869859">
    <property type="protein sequence ID" value="CCC81607.1"/>
    <property type="molecule type" value="Genomic_DNA"/>
</dbReference>
<protein>
    <submittedName>
        <fullName evidence="3">NUDIX family hydrolase</fullName>
    </submittedName>
</protein>
<dbReference type="PRINTS" id="PR00502">
    <property type="entry name" value="NUDIXFAMILY"/>
</dbReference>